<dbReference type="EMBL" id="ABCS01000132">
    <property type="protein sequence ID" value="EDM74406.1"/>
    <property type="molecule type" value="Genomic_DNA"/>
</dbReference>
<gene>
    <name evidence="2" type="ORF">PPSIR1_17120</name>
</gene>
<protein>
    <submittedName>
        <fullName evidence="2">Uncharacterized protein</fullName>
    </submittedName>
</protein>
<evidence type="ECO:0000313" key="2">
    <source>
        <dbReference type="EMBL" id="EDM74406.1"/>
    </source>
</evidence>
<sequence>MGSADDATEEVGEEESTPTDLPEGSPGVVDCASIDPDGPVTGPEPLSPLGFPEQACDPSTDTGAGSPYRCCSSDPTMVEGVRVFSGDANDQSRWGACVQTELVPASAGLPENGCPVPCNPTASAAQTEATCGAGALCCQAFELTAADCVEDGEGWRPATGADVPALTSWDAQAHDTHQDPGLVACEAFAAGDPARLEACVAQLGVANQRGFCLAGAGAVVCPAAQPSYVDACEALNE</sequence>
<name>A6GIA4_9BACT</name>
<dbReference type="AlphaFoldDB" id="A6GIA4"/>
<feature type="region of interest" description="Disordered" evidence="1">
    <location>
        <begin position="1"/>
        <end position="62"/>
    </location>
</feature>
<dbReference type="STRING" id="391625.PPSIR1_17120"/>
<dbReference type="Proteomes" id="UP000005801">
    <property type="component" value="Unassembled WGS sequence"/>
</dbReference>
<organism evidence="2 3">
    <name type="scientific">Plesiocystis pacifica SIR-1</name>
    <dbReference type="NCBI Taxonomy" id="391625"/>
    <lineage>
        <taxon>Bacteria</taxon>
        <taxon>Pseudomonadati</taxon>
        <taxon>Myxococcota</taxon>
        <taxon>Polyangia</taxon>
        <taxon>Nannocystales</taxon>
        <taxon>Nannocystaceae</taxon>
        <taxon>Plesiocystis</taxon>
    </lineage>
</organism>
<feature type="compositionally biased region" description="Acidic residues" evidence="1">
    <location>
        <begin position="1"/>
        <end position="17"/>
    </location>
</feature>
<accession>A6GIA4</accession>
<evidence type="ECO:0000256" key="1">
    <source>
        <dbReference type="SAM" id="MobiDB-lite"/>
    </source>
</evidence>
<reference evidence="2 3" key="1">
    <citation type="submission" date="2007-06" db="EMBL/GenBank/DDBJ databases">
        <authorList>
            <person name="Shimkets L."/>
            <person name="Ferriera S."/>
            <person name="Johnson J."/>
            <person name="Kravitz S."/>
            <person name="Beeson K."/>
            <person name="Sutton G."/>
            <person name="Rogers Y.-H."/>
            <person name="Friedman R."/>
            <person name="Frazier M."/>
            <person name="Venter J.C."/>
        </authorList>
    </citation>
    <scope>NUCLEOTIDE SEQUENCE [LARGE SCALE GENOMIC DNA]</scope>
    <source>
        <strain evidence="2 3">SIR-1</strain>
    </source>
</reference>
<evidence type="ECO:0000313" key="3">
    <source>
        <dbReference type="Proteomes" id="UP000005801"/>
    </source>
</evidence>
<proteinExistence type="predicted"/>
<keyword evidence="3" id="KW-1185">Reference proteome</keyword>
<comment type="caution">
    <text evidence="2">The sequence shown here is derived from an EMBL/GenBank/DDBJ whole genome shotgun (WGS) entry which is preliminary data.</text>
</comment>